<dbReference type="AlphaFoldDB" id="A0A401NUS7"/>
<keyword evidence="3" id="KW-0393">Immunoglobulin domain</keyword>
<dbReference type="InterPro" id="IPR050831">
    <property type="entry name" value="CEA_cell_adhesion"/>
</dbReference>
<comment type="caution">
    <text evidence="7">The sequence shown here is derived from an EMBL/GenBank/DDBJ whole genome shotgun (WGS) entry which is preliminary data.</text>
</comment>
<dbReference type="OrthoDB" id="9521942at2759"/>
<dbReference type="CDD" id="cd00096">
    <property type="entry name" value="Ig"/>
    <property type="match status" value="1"/>
</dbReference>
<dbReference type="Pfam" id="PF13927">
    <property type="entry name" value="Ig_3"/>
    <property type="match status" value="1"/>
</dbReference>
<keyword evidence="5" id="KW-0472">Membrane</keyword>
<evidence type="ECO:0000313" key="7">
    <source>
        <dbReference type="EMBL" id="GCB64604.1"/>
    </source>
</evidence>
<evidence type="ECO:0000256" key="4">
    <source>
        <dbReference type="SAM" id="MobiDB-lite"/>
    </source>
</evidence>
<dbReference type="PANTHER" id="PTHR44427">
    <property type="entry name" value="CARCINOEMBRYONIC ANTIGEN-RELATED CELL ADHESION MOLECULE 19"/>
    <property type="match status" value="1"/>
</dbReference>
<dbReference type="InterPro" id="IPR003599">
    <property type="entry name" value="Ig_sub"/>
</dbReference>
<dbReference type="PROSITE" id="PS50835">
    <property type="entry name" value="IG_LIKE"/>
    <property type="match status" value="1"/>
</dbReference>
<proteinExistence type="predicted"/>
<keyword evidence="5" id="KW-0812">Transmembrane</keyword>
<dbReference type="EMBL" id="BFAA01000057">
    <property type="protein sequence ID" value="GCB64604.1"/>
    <property type="molecule type" value="Genomic_DNA"/>
</dbReference>
<dbReference type="SMART" id="SM00409">
    <property type="entry name" value="IG"/>
    <property type="match status" value="1"/>
</dbReference>
<protein>
    <recommendedName>
        <fullName evidence="6">Ig-like domain-containing protein</fullName>
    </recommendedName>
</protein>
<keyword evidence="1" id="KW-0732">Signal</keyword>
<keyword evidence="2" id="KW-0325">Glycoprotein</keyword>
<dbReference type="Proteomes" id="UP000288216">
    <property type="component" value="Unassembled WGS sequence"/>
</dbReference>
<feature type="transmembrane region" description="Helical" evidence="5">
    <location>
        <begin position="151"/>
        <end position="170"/>
    </location>
</feature>
<dbReference type="InterPro" id="IPR013783">
    <property type="entry name" value="Ig-like_fold"/>
</dbReference>
<organism evidence="7 8">
    <name type="scientific">Scyliorhinus torazame</name>
    <name type="common">Cloudy catshark</name>
    <name type="synonym">Catulus torazame</name>
    <dbReference type="NCBI Taxonomy" id="75743"/>
    <lineage>
        <taxon>Eukaryota</taxon>
        <taxon>Metazoa</taxon>
        <taxon>Chordata</taxon>
        <taxon>Craniata</taxon>
        <taxon>Vertebrata</taxon>
        <taxon>Chondrichthyes</taxon>
        <taxon>Elasmobranchii</taxon>
        <taxon>Galeomorphii</taxon>
        <taxon>Galeoidea</taxon>
        <taxon>Carcharhiniformes</taxon>
        <taxon>Scyliorhinidae</taxon>
        <taxon>Scyliorhinus</taxon>
    </lineage>
</organism>
<feature type="domain" description="Ig-like" evidence="6">
    <location>
        <begin position="43"/>
        <end position="116"/>
    </location>
</feature>
<sequence length="332" mass="36939">METSKVKDAGFYHCAALNTVNGKKLKERSDLVEVVVAGHPPKPAIIVEPPANAIGDGQPVHLSCKVPGTPQGVQYWWRKDNVLLQSSSKDGSLQNLTLHSLSENQSVTYECGITNNVRGRLFETWSDEVKLALAGHSSLDLQALIGSTSGIGISLFILLLAGLLILFFKVQRSKKTNSRSKTSNLSRNNSKNQHKIPRNNADQKGPKSDNKSAQLYIKKAEDLKKAAVLRERMETASWNHQYNALRMNDSQKYTSNLAQRYIVPKPKPCVKEIDNASLDSTYAVPASLRLNIPSTPVETDPDEIYDDRGHPQSPLLHLVLIIIQHYFFDIYV</sequence>
<feature type="region of interest" description="Disordered" evidence="4">
    <location>
        <begin position="177"/>
        <end position="211"/>
    </location>
</feature>
<gene>
    <name evidence="7" type="ORF">scyTo_0000296</name>
</gene>
<dbReference type="Gene3D" id="2.60.40.10">
    <property type="entry name" value="Immunoglobulins"/>
    <property type="match status" value="1"/>
</dbReference>
<name>A0A401NUS7_SCYTO</name>
<keyword evidence="5" id="KW-1133">Transmembrane helix</keyword>
<evidence type="ECO:0000313" key="8">
    <source>
        <dbReference type="Proteomes" id="UP000288216"/>
    </source>
</evidence>
<dbReference type="InterPro" id="IPR036179">
    <property type="entry name" value="Ig-like_dom_sf"/>
</dbReference>
<reference evidence="7 8" key="1">
    <citation type="journal article" date="2018" name="Nat. Ecol. Evol.">
        <title>Shark genomes provide insights into elasmobranch evolution and the origin of vertebrates.</title>
        <authorList>
            <person name="Hara Y"/>
            <person name="Yamaguchi K"/>
            <person name="Onimaru K"/>
            <person name="Kadota M"/>
            <person name="Koyanagi M"/>
            <person name="Keeley SD"/>
            <person name="Tatsumi K"/>
            <person name="Tanaka K"/>
            <person name="Motone F"/>
            <person name="Kageyama Y"/>
            <person name="Nozu R"/>
            <person name="Adachi N"/>
            <person name="Nishimura O"/>
            <person name="Nakagawa R"/>
            <person name="Tanegashima C"/>
            <person name="Kiyatake I"/>
            <person name="Matsumoto R"/>
            <person name="Murakumo K"/>
            <person name="Nishida K"/>
            <person name="Terakita A"/>
            <person name="Kuratani S"/>
            <person name="Sato K"/>
            <person name="Hyodo S Kuraku.S."/>
        </authorList>
    </citation>
    <scope>NUCLEOTIDE SEQUENCE [LARGE SCALE GENOMIC DNA]</scope>
</reference>
<dbReference type="InterPro" id="IPR007110">
    <property type="entry name" value="Ig-like_dom"/>
</dbReference>
<dbReference type="PANTHER" id="PTHR44427:SF1">
    <property type="entry name" value="CARCINOEMBRYONIC ANTIGEN-RELATED CELL ADHESION MOLECULE 1"/>
    <property type="match status" value="1"/>
</dbReference>
<evidence type="ECO:0000256" key="5">
    <source>
        <dbReference type="SAM" id="Phobius"/>
    </source>
</evidence>
<evidence type="ECO:0000259" key="6">
    <source>
        <dbReference type="PROSITE" id="PS50835"/>
    </source>
</evidence>
<dbReference type="SUPFAM" id="SSF48726">
    <property type="entry name" value="Immunoglobulin"/>
    <property type="match status" value="2"/>
</dbReference>
<accession>A0A401NUS7</accession>
<evidence type="ECO:0000256" key="3">
    <source>
        <dbReference type="ARBA" id="ARBA00023319"/>
    </source>
</evidence>
<keyword evidence="8" id="KW-1185">Reference proteome</keyword>
<evidence type="ECO:0000256" key="1">
    <source>
        <dbReference type="ARBA" id="ARBA00022729"/>
    </source>
</evidence>
<evidence type="ECO:0000256" key="2">
    <source>
        <dbReference type="ARBA" id="ARBA00023180"/>
    </source>
</evidence>
<feature type="compositionally biased region" description="Low complexity" evidence="4">
    <location>
        <begin position="179"/>
        <end position="191"/>
    </location>
</feature>